<feature type="domain" description="SP-RING-type" evidence="13">
    <location>
        <begin position="102"/>
        <end position="150"/>
    </location>
</feature>
<evidence type="ECO:0000256" key="12">
    <source>
        <dbReference type="ARBA" id="ARBA00032533"/>
    </source>
</evidence>
<evidence type="ECO:0000259" key="13">
    <source>
        <dbReference type="Pfam" id="PF11789"/>
    </source>
</evidence>
<dbReference type="Proteomes" id="UP001200034">
    <property type="component" value="Unassembled WGS sequence"/>
</dbReference>
<protein>
    <recommendedName>
        <fullName evidence="4">E3 SUMO-protein ligase NSE2</fullName>
    </recommendedName>
    <alternativeName>
        <fullName evidence="11">E3 SUMO-protein transferase NSE2</fullName>
    </alternativeName>
    <alternativeName>
        <fullName evidence="12">Non-structural maintenance of chromosomes element 2 homolog</fullName>
    </alternativeName>
</protein>
<comment type="pathway">
    <text evidence="2">Protein modification; protein sumoylation.</text>
</comment>
<dbReference type="GO" id="GO:0016925">
    <property type="term" value="P:protein sumoylation"/>
    <property type="evidence" value="ECO:0007669"/>
    <property type="project" value="TreeGrafter"/>
</dbReference>
<comment type="subcellular location">
    <subcellularLocation>
        <location evidence="1">Nucleus</location>
    </subcellularLocation>
</comment>
<dbReference type="Gene3D" id="3.30.40.10">
    <property type="entry name" value="Zinc/RING finger domain, C3HC4 (zinc finger)"/>
    <property type="match status" value="1"/>
</dbReference>
<sequence length="189" mass="21875">KLKQFNDEIETMRLELGETLIGLKTRQKRLDNILEKASDEAQTLDDFEEKYAEFKAAESKKRLNVKLSTEFKEFKQEMVTNNSTRNDDAETVELDENDNDNICSMYDPWTKGLMMNPVRNIKCGHHYDRDSVMAIIKDNLSVRCPIVGCASKTYVQPNQLVLNEALQKRIRVFKAQQDRDAECESEDGD</sequence>
<dbReference type="EMBL" id="JAJJHW010000095">
    <property type="protein sequence ID" value="KAH8387600.1"/>
    <property type="molecule type" value="Genomic_DNA"/>
</dbReference>
<dbReference type="InterPro" id="IPR013083">
    <property type="entry name" value="Znf_RING/FYVE/PHD"/>
</dbReference>
<evidence type="ECO:0000256" key="10">
    <source>
        <dbReference type="ARBA" id="ARBA00023242"/>
    </source>
</evidence>
<dbReference type="InterPro" id="IPR026846">
    <property type="entry name" value="Nse2(Mms21)"/>
</dbReference>
<keyword evidence="7" id="KW-0863">Zinc-finger</keyword>
<comment type="caution">
    <text evidence="14">The sequence shown here is derived from an EMBL/GenBank/DDBJ whole genome shotgun (WGS) entry which is preliminary data.</text>
</comment>
<feature type="non-terminal residue" evidence="14">
    <location>
        <position position="1"/>
    </location>
</feature>
<keyword evidence="5" id="KW-0808">Transferase</keyword>
<evidence type="ECO:0000256" key="5">
    <source>
        <dbReference type="ARBA" id="ARBA00022679"/>
    </source>
</evidence>
<evidence type="ECO:0000256" key="6">
    <source>
        <dbReference type="ARBA" id="ARBA00022723"/>
    </source>
</evidence>
<dbReference type="InterPro" id="IPR004181">
    <property type="entry name" value="Znf_MIZ"/>
</dbReference>
<dbReference type="CDD" id="cd16651">
    <property type="entry name" value="SPL-RING_NSE2"/>
    <property type="match status" value="1"/>
</dbReference>
<dbReference type="AlphaFoldDB" id="A0AAD4KB35"/>
<keyword evidence="10" id="KW-0539">Nucleus</keyword>
<dbReference type="GO" id="GO:0008270">
    <property type="term" value="F:zinc ion binding"/>
    <property type="evidence" value="ECO:0007669"/>
    <property type="project" value="UniProtKB-KW"/>
</dbReference>
<keyword evidence="9" id="KW-0862">Zinc</keyword>
<reference evidence="14" key="1">
    <citation type="journal article" date="2021" name="Mol. Ecol. Resour.">
        <title>Phylogenomic analyses of the genus Drosophila reveals genomic signals of climate adaptation.</title>
        <authorList>
            <person name="Li F."/>
            <person name="Rane R.V."/>
            <person name="Luria V."/>
            <person name="Xiong Z."/>
            <person name="Chen J."/>
            <person name="Li Z."/>
            <person name="Catullo R.A."/>
            <person name="Griffin P.C."/>
            <person name="Schiffer M."/>
            <person name="Pearce S."/>
            <person name="Lee S.F."/>
            <person name="McElroy K."/>
            <person name="Stocker A."/>
            <person name="Shirriffs J."/>
            <person name="Cockerell F."/>
            <person name="Coppin C."/>
            <person name="Sgro C.M."/>
            <person name="Karger A."/>
            <person name="Cain J.W."/>
            <person name="Weber J.A."/>
            <person name="Santpere G."/>
            <person name="Kirschner M.W."/>
            <person name="Hoffmann A.A."/>
            <person name="Oakeshott J.G."/>
            <person name="Zhang G."/>
        </authorList>
    </citation>
    <scope>NUCLEOTIDE SEQUENCE</scope>
    <source>
        <strain evidence="14">BGI-SZ-2011g</strain>
    </source>
</reference>
<accession>A0AAD4KB35</accession>
<dbReference type="Pfam" id="PF11789">
    <property type="entry name" value="zf-Nse"/>
    <property type="match status" value="1"/>
</dbReference>
<keyword evidence="15" id="KW-1185">Reference proteome</keyword>
<organism evidence="14 15">
    <name type="scientific">Drosophila rubida</name>
    <dbReference type="NCBI Taxonomy" id="30044"/>
    <lineage>
        <taxon>Eukaryota</taxon>
        <taxon>Metazoa</taxon>
        <taxon>Ecdysozoa</taxon>
        <taxon>Arthropoda</taxon>
        <taxon>Hexapoda</taxon>
        <taxon>Insecta</taxon>
        <taxon>Pterygota</taxon>
        <taxon>Neoptera</taxon>
        <taxon>Endopterygota</taxon>
        <taxon>Diptera</taxon>
        <taxon>Brachycera</taxon>
        <taxon>Muscomorpha</taxon>
        <taxon>Ephydroidea</taxon>
        <taxon>Drosophilidae</taxon>
        <taxon>Drosophila</taxon>
    </lineage>
</organism>
<evidence type="ECO:0000256" key="3">
    <source>
        <dbReference type="ARBA" id="ARBA00008212"/>
    </source>
</evidence>
<dbReference type="GO" id="GO:0061665">
    <property type="term" value="F:SUMO ligase activity"/>
    <property type="evidence" value="ECO:0007669"/>
    <property type="project" value="TreeGrafter"/>
</dbReference>
<evidence type="ECO:0000256" key="4">
    <source>
        <dbReference type="ARBA" id="ARBA00020923"/>
    </source>
</evidence>
<dbReference type="GO" id="GO:0030915">
    <property type="term" value="C:Smc5-Smc6 complex"/>
    <property type="evidence" value="ECO:0007669"/>
    <property type="project" value="InterPro"/>
</dbReference>
<dbReference type="GO" id="GO:0000724">
    <property type="term" value="P:double-strand break repair via homologous recombination"/>
    <property type="evidence" value="ECO:0007669"/>
    <property type="project" value="InterPro"/>
</dbReference>
<dbReference type="PANTHER" id="PTHR21330:SF1">
    <property type="entry name" value="E3 SUMO-PROTEIN LIGASE NSE2"/>
    <property type="match status" value="1"/>
</dbReference>
<keyword evidence="6" id="KW-0479">Metal-binding</keyword>
<dbReference type="SUPFAM" id="SSF57850">
    <property type="entry name" value="RING/U-box"/>
    <property type="match status" value="1"/>
</dbReference>
<evidence type="ECO:0000313" key="15">
    <source>
        <dbReference type="Proteomes" id="UP001200034"/>
    </source>
</evidence>
<evidence type="ECO:0000256" key="9">
    <source>
        <dbReference type="ARBA" id="ARBA00022833"/>
    </source>
</evidence>
<keyword evidence="8" id="KW-0833">Ubl conjugation pathway</keyword>
<evidence type="ECO:0000256" key="1">
    <source>
        <dbReference type="ARBA" id="ARBA00004123"/>
    </source>
</evidence>
<proteinExistence type="inferred from homology"/>
<evidence type="ECO:0000256" key="2">
    <source>
        <dbReference type="ARBA" id="ARBA00004718"/>
    </source>
</evidence>
<gene>
    <name evidence="14" type="ORF">KR093_008083</name>
</gene>
<evidence type="ECO:0000256" key="8">
    <source>
        <dbReference type="ARBA" id="ARBA00022786"/>
    </source>
</evidence>
<evidence type="ECO:0000313" key="14">
    <source>
        <dbReference type="EMBL" id="KAH8387600.1"/>
    </source>
</evidence>
<name>A0AAD4KB35_9MUSC</name>
<evidence type="ECO:0000256" key="7">
    <source>
        <dbReference type="ARBA" id="ARBA00022771"/>
    </source>
</evidence>
<dbReference type="GO" id="GO:0005634">
    <property type="term" value="C:nucleus"/>
    <property type="evidence" value="ECO:0007669"/>
    <property type="project" value="UniProtKB-SubCell"/>
</dbReference>
<evidence type="ECO:0000256" key="11">
    <source>
        <dbReference type="ARBA" id="ARBA00031731"/>
    </source>
</evidence>
<dbReference type="PANTHER" id="PTHR21330">
    <property type="entry name" value="E3 SUMO-PROTEIN LIGASE NSE2"/>
    <property type="match status" value="1"/>
</dbReference>
<comment type="similarity">
    <text evidence="3">Belongs to the NSE2 family.</text>
</comment>